<reference evidence="3" key="3">
    <citation type="submission" date="2020-09" db="EMBL/GenBank/DDBJ databases">
        <authorList>
            <person name="Sun Q."/>
            <person name="Ohkuma M."/>
        </authorList>
    </citation>
    <scope>NUCLEOTIDE SEQUENCE</scope>
    <source>
        <strain evidence="3">JCM 4136</strain>
    </source>
</reference>
<sequence>MGEGEFAVSGDTEVPEPSDASVREIDLVRVRYIDAEGVERLVQLEAAADVRFEDGRMARAIPSHRDQGHMPGQYWVAKWGDFAEYESVLESKWLTLLDFDPRVSAFVTQPLEFDAIDARGAWRHTPDVFARRRDGSVLLLDVKNPELRDDPKVLLQEERTLRVCERLGWEYAMVSEPSGQLWVNVDLLSSARRPLHLGADLVPRLLELAREPVEIGELMRFMEFPDLARGVLYHLMWHQRIVTDLDRPLRDTTLVKTAAEVGA</sequence>
<protein>
    <recommendedName>
        <fullName evidence="6">TnsA endonuclease N-terminal domain-containing protein</fullName>
    </recommendedName>
</protein>
<dbReference type="AlphaFoldDB" id="A0A6A0CCE1"/>
<reference evidence="1 4" key="2">
    <citation type="submission" date="2020-02" db="EMBL/GenBank/DDBJ databases">
        <title>Whole genome shotgun sequence of Streptomyces gougerotii NBRC 13043.</title>
        <authorList>
            <person name="Ichikawa N."/>
            <person name="Komaki H."/>
            <person name="Tamura T."/>
        </authorList>
    </citation>
    <scope>NUCLEOTIDE SEQUENCE [LARGE SCALE GENOMIC DNA]</scope>
    <source>
        <strain evidence="1 4">NBRC 13043</strain>
    </source>
</reference>
<proteinExistence type="predicted"/>
<dbReference type="NCBIfam" id="NF033179">
    <property type="entry name" value="TnsA_like_Actin"/>
    <property type="match status" value="1"/>
</dbReference>
<evidence type="ECO:0000313" key="4">
    <source>
        <dbReference type="Proteomes" id="UP000480804"/>
    </source>
</evidence>
<reference evidence="3" key="1">
    <citation type="journal article" date="2014" name="Int. J. Syst. Evol. Microbiol.">
        <title>Complete genome sequence of Corynebacterium casei LMG S-19264T (=DSM 44701T), isolated from a smear-ripened cheese.</title>
        <authorList>
            <consortium name="US DOE Joint Genome Institute (JGI-PGF)"/>
            <person name="Walter F."/>
            <person name="Albersmeier A."/>
            <person name="Kalinowski J."/>
            <person name="Ruckert C."/>
        </authorList>
    </citation>
    <scope>NUCLEOTIDE SEQUENCE</scope>
    <source>
        <strain evidence="3">JCM 4136</strain>
    </source>
</reference>
<evidence type="ECO:0000313" key="2">
    <source>
        <dbReference type="EMBL" id="GFH80469.1"/>
    </source>
</evidence>
<evidence type="ECO:0000313" key="1">
    <source>
        <dbReference type="EMBL" id="GFH75578.1"/>
    </source>
</evidence>
<gene>
    <name evidence="3" type="ORF">GCM10010227_49190</name>
    <name evidence="1" type="ORF">Sgou_02480</name>
    <name evidence="2" type="ORF">Sgou_51390</name>
</gene>
<dbReference type="Proteomes" id="UP000660975">
    <property type="component" value="Unassembled WGS sequence"/>
</dbReference>
<keyword evidence="4" id="KW-1185">Reference proteome</keyword>
<dbReference type="EMBL" id="BMSC01000020">
    <property type="protein sequence ID" value="GGU88584.1"/>
    <property type="molecule type" value="Genomic_DNA"/>
</dbReference>
<evidence type="ECO:0000313" key="5">
    <source>
        <dbReference type="Proteomes" id="UP000660975"/>
    </source>
</evidence>
<dbReference type="EMBL" id="BLLO01000006">
    <property type="protein sequence ID" value="GFH75578.1"/>
    <property type="molecule type" value="Genomic_DNA"/>
</dbReference>
<dbReference type="EMBL" id="BLLO01000026">
    <property type="protein sequence ID" value="GFH80469.1"/>
    <property type="molecule type" value="Genomic_DNA"/>
</dbReference>
<name>A0A6A0CCE1_9ACTN</name>
<dbReference type="Proteomes" id="UP000480804">
    <property type="component" value="Unassembled WGS sequence"/>
</dbReference>
<evidence type="ECO:0008006" key="6">
    <source>
        <dbReference type="Google" id="ProtNLM"/>
    </source>
</evidence>
<comment type="caution">
    <text evidence="3">The sequence shown here is derived from an EMBL/GenBank/DDBJ whole genome shotgun (WGS) entry which is preliminary data.</text>
</comment>
<accession>A0A6A0CCE1</accession>
<organism evidence="3 5">
    <name type="scientific">Streptomyces gougerotii</name>
    <dbReference type="NCBI Taxonomy" id="53448"/>
    <lineage>
        <taxon>Bacteria</taxon>
        <taxon>Bacillati</taxon>
        <taxon>Actinomycetota</taxon>
        <taxon>Actinomycetes</taxon>
        <taxon>Kitasatosporales</taxon>
        <taxon>Streptomycetaceae</taxon>
        <taxon>Streptomyces</taxon>
        <taxon>Streptomyces diastaticus group</taxon>
    </lineage>
</organism>
<dbReference type="InterPro" id="IPR048000">
    <property type="entry name" value="TnsA-like"/>
</dbReference>
<evidence type="ECO:0000313" key="3">
    <source>
        <dbReference type="EMBL" id="GGU88584.1"/>
    </source>
</evidence>